<feature type="transmembrane region" description="Helical" evidence="2">
    <location>
        <begin position="6"/>
        <end position="25"/>
    </location>
</feature>
<keyword evidence="2" id="KW-0812">Transmembrane</keyword>
<dbReference type="EMBL" id="JBHUDY010000001">
    <property type="protein sequence ID" value="MFD1610690.1"/>
    <property type="molecule type" value="Genomic_DNA"/>
</dbReference>
<organism evidence="3 4">
    <name type="scientific">Sphingomonas tabacisoli</name>
    <dbReference type="NCBI Taxonomy" id="2249466"/>
    <lineage>
        <taxon>Bacteria</taxon>
        <taxon>Pseudomonadati</taxon>
        <taxon>Pseudomonadota</taxon>
        <taxon>Alphaproteobacteria</taxon>
        <taxon>Sphingomonadales</taxon>
        <taxon>Sphingomonadaceae</taxon>
        <taxon>Sphingomonas</taxon>
    </lineage>
</organism>
<evidence type="ECO:0000256" key="1">
    <source>
        <dbReference type="SAM" id="MobiDB-lite"/>
    </source>
</evidence>
<dbReference type="RefSeq" id="WP_380886595.1">
    <property type="nucleotide sequence ID" value="NZ_JBHUDY010000001.1"/>
</dbReference>
<evidence type="ECO:0000256" key="2">
    <source>
        <dbReference type="SAM" id="Phobius"/>
    </source>
</evidence>
<protein>
    <submittedName>
        <fullName evidence="3">Uncharacterized protein</fullName>
    </submittedName>
</protein>
<reference evidence="4" key="1">
    <citation type="journal article" date="2019" name="Int. J. Syst. Evol. Microbiol.">
        <title>The Global Catalogue of Microorganisms (GCM) 10K type strain sequencing project: providing services to taxonomists for standard genome sequencing and annotation.</title>
        <authorList>
            <consortium name="The Broad Institute Genomics Platform"/>
            <consortium name="The Broad Institute Genome Sequencing Center for Infectious Disease"/>
            <person name="Wu L."/>
            <person name="Ma J."/>
        </authorList>
    </citation>
    <scope>NUCLEOTIDE SEQUENCE [LARGE SCALE GENOMIC DNA]</scope>
    <source>
        <strain evidence="4">CGMCC 1.16275</strain>
    </source>
</reference>
<keyword evidence="4" id="KW-1185">Reference proteome</keyword>
<evidence type="ECO:0000313" key="4">
    <source>
        <dbReference type="Proteomes" id="UP001597115"/>
    </source>
</evidence>
<keyword evidence="2" id="KW-0472">Membrane</keyword>
<sequence length="61" mass="6931">MGSVWIIFLALATIALGLVMFTGMIRNRKHNSPSEIARTEQATREFRERGADNAPEDRVER</sequence>
<evidence type="ECO:0000313" key="3">
    <source>
        <dbReference type="EMBL" id="MFD1610690.1"/>
    </source>
</evidence>
<proteinExistence type="predicted"/>
<gene>
    <name evidence="3" type="ORF">ACFSCW_02620</name>
</gene>
<name>A0ABW4HZB0_9SPHN</name>
<accession>A0ABW4HZB0</accession>
<keyword evidence="2" id="KW-1133">Transmembrane helix</keyword>
<dbReference type="Proteomes" id="UP001597115">
    <property type="component" value="Unassembled WGS sequence"/>
</dbReference>
<feature type="region of interest" description="Disordered" evidence="1">
    <location>
        <begin position="32"/>
        <end position="61"/>
    </location>
</feature>
<comment type="caution">
    <text evidence="3">The sequence shown here is derived from an EMBL/GenBank/DDBJ whole genome shotgun (WGS) entry which is preliminary data.</text>
</comment>
<feature type="compositionally biased region" description="Basic and acidic residues" evidence="1">
    <location>
        <begin position="37"/>
        <end position="61"/>
    </location>
</feature>